<protein>
    <recommendedName>
        <fullName evidence="4">Prepilin-type N-terminal cleavage/methylation domain-containing protein</fullName>
    </recommendedName>
</protein>
<dbReference type="PROSITE" id="PS00409">
    <property type="entry name" value="PROKAR_NTER_METHYL"/>
    <property type="match status" value="1"/>
</dbReference>
<keyword evidence="1" id="KW-0812">Transmembrane</keyword>
<evidence type="ECO:0000313" key="2">
    <source>
        <dbReference type="EMBL" id="PIQ89083.1"/>
    </source>
</evidence>
<evidence type="ECO:0000313" key="3">
    <source>
        <dbReference type="Proteomes" id="UP000229641"/>
    </source>
</evidence>
<reference evidence="2 3" key="1">
    <citation type="submission" date="2017-09" db="EMBL/GenBank/DDBJ databases">
        <title>Depth-based differentiation of microbial function through sediment-hosted aquifers and enrichment of novel symbionts in the deep terrestrial subsurface.</title>
        <authorList>
            <person name="Probst A.J."/>
            <person name="Ladd B."/>
            <person name="Jarett J.K."/>
            <person name="Geller-Mcgrath D.E."/>
            <person name="Sieber C.M."/>
            <person name="Emerson J.B."/>
            <person name="Anantharaman K."/>
            <person name="Thomas B.C."/>
            <person name="Malmstrom R."/>
            <person name="Stieglmeier M."/>
            <person name="Klingl A."/>
            <person name="Woyke T."/>
            <person name="Ryan C.M."/>
            <person name="Banfield J.F."/>
        </authorList>
    </citation>
    <scope>NUCLEOTIDE SEQUENCE [LARGE SCALE GENOMIC DNA]</scope>
    <source>
        <strain evidence="2">CG11_big_fil_rev_8_21_14_0_20_42_13</strain>
    </source>
</reference>
<evidence type="ECO:0008006" key="4">
    <source>
        <dbReference type="Google" id="ProtNLM"/>
    </source>
</evidence>
<accession>A0A2H0LXD3</accession>
<dbReference type="Proteomes" id="UP000229641">
    <property type="component" value="Unassembled WGS sequence"/>
</dbReference>
<organism evidence="2 3">
    <name type="scientific">Candidatus Ghiorseimicrobium undicola</name>
    <dbReference type="NCBI Taxonomy" id="1974746"/>
    <lineage>
        <taxon>Bacteria</taxon>
        <taxon>Pseudomonadati</taxon>
        <taxon>Candidatus Omnitrophota</taxon>
        <taxon>Candidatus Ghiorseimicrobium</taxon>
    </lineage>
</organism>
<sequence length="117" mass="12616">MRGISLLEVIIVLIIFTVGVIAVVGIFGIGLAGSIDSENTIISMNLAQKRMEEIRNLDFDTGIINEAKAAVAGFAGFQRQVEVEAPQAGLKQITVTVFWSYKGAESEVPLLSYISKN</sequence>
<gene>
    <name evidence="2" type="ORF">COV72_04630</name>
</gene>
<keyword evidence="1" id="KW-1133">Transmembrane helix</keyword>
<dbReference type="InterPro" id="IPR012902">
    <property type="entry name" value="N_methyl_site"/>
</dbReference>
<comment type="caution">
    <text evidence="2">The sequence shown here is derived from an EMBL/GenBank/DDBJ whole genome shotgun (WGS) entry which is preliminary data.</text>
</comment>
<name>A0A2H0LXD3_9BACT</name>
<dbReference type="EMBL" id="PCWA01000073">
    <property type="protein sequence ID" value="PIQ89083.1"/>
    <property type="molecule type" value="Genomic_DNA"/>
</dbReference>
<dbReference type="AlphaFoldDB" id="A0A2H0LXD3"/>
<evidence type="ECO:0000256" key="1">
    <source>
        <dbReference type="SAM" id="Phobius"/>
    </source>
</evidence>
<keyword evidence="1" id="KW-0472">Membrane</keyword>
<proteinExistence type="predicted"/>
<feature type="transmembrane region" description="Helical" evidence="1">
    <location>
        <begin position="6"/>
        <end position="32"/>
    </location>
</feature>